<accession>A0A699W4D3</accession>
<protein>
    <submittedName>
        <fullName evidence="1">Uncharacterized protein</fullName>
    </submittedName>
</protein>
<feature type="non-terminal residue" evidence="1">
    <location>
        <position position="1"/>
    </location>
</feature>
<dbReference type="EMBL" id="BKCJ011581966">
    <property type="protein sequence ID" value="GFD42762.1"/>
    <property type="molecule type" value="Genomic_DNA"/>
</dbReference>
<comment type="caution">
    <text evidence="1">The sequence shown here is derived from an EMBL/GenBank/DDBJ whole genome shotgun (WGS) entry which is preliminary data.</text>
</comment>
<proteinExistence type="predicted"/>
<dbReference type="AlphaFoldDB" id="A0A699W4D3"/>
<gene>
    <name evidence="1" type="ORF">Tci_914731</name>
</gene>
<reference evidence="1" key="1">
    <citation type="journal article" date="2019" name="Sci. Rep.">
        <title>Draft genome of Tanacetum cinerariifolium, the natural source of mosquito coil.</title>
        <authorList>
            <person name="Yamashiro T."/>
            <person name="Shiraishi A."/>
            <person name="Satake H."/>
            <person name="Nakayama K."/>
        </authorList>
    </citation>
    <scope>NUCLEOTIDE SEQUENCE</scope>
</reference>
<sequence>HEINVHAGKMLELEKEFDKTDPVEKMTIILDAFKKREEL</sequence>
<evidence type="ECO:0000313" key="1">
    <source>
        <dbReference type="EMBL" id="GFD42762.1"/>
    </source>
</evidence>
<organism evidence="1">
    <name type="scientific">Tanacetum cinerariifolium</name>
    <name type="common">Dalmatian daisy</name>
    <name type="synonym">Chrysanthemum cinerariifolium</name>
    <dbReference type="NCBI Taxonomy" id="118510"/>
    <lineage>
        <taxon>Eukaryota</taxon>
        <taxon>Viridiplantae</taxon>
        <taxon>Streptophyta</taxon>
        <taxon>Embryophyta</taxon>
        <taxon>Tracheophyta</taxon>
        <taxon>Spermatophyta</taxon>
        <taxon>Magnoliopsida</taxon>
        <taxon>eudicotyledons</taxon>
        <taxon>Gunneridae</taxon>
        <taxon>Pentapetalae</taxon>
        <taxon>asterids</taxon>
        <taxon>campanulids</taxon>
        <taxon>Asterales</taxon>
        <taxon>Asteraceae</taxon>
        <taxon>Asteroideae</taxon>
        <taxon>Anthemideae</taxon>
        <taxon>Anthemidinae</taxon>
        <taxon>Tanacetum</taxon>
    </lineage>
</organism>
<name>A0A699W4D3_TANCI</name>